<comment type="caution">
    <text evidence="1">The sequence shown here is derived from an EMBL/GenBank/DDBJ whole genome shotgun (WGS) entry which is preliminary data.</text>
</comment>
<sequence length="184" mass="20478">MDVTWLKKLGILDNFFKVDTAVITIKAHHNHEACSTSIGKPDLCHEDERSALLQFKHSFHIKKFASGDPCAYPKVESWGNASDCCSWDGVECDHNTGHVIGLDLSSSFLYASINSNSSLFSLVHLRRLNLADNHFNYSQIPTAIGNLLRLRSLNLYNSFFSGQIPSKMSSLSQLTFLNLSGVLD</sequence>
<dbReference type="Proteomes" id="UP001062846">
    <property type="component" value="Chromosome 4"/>
</dbReference>
<accession>A0ACC0NZX6</accession>
<evidence type="ECO:0000313" key="2">
    <source>
        <dbReference type="Proteomes" id="UP001062846"/>
    </source>
</evidence>
<reference evidence="1" key="1">
    <citation type="submission" date="2022-02" db="EMBL/GenBank/DDBJ databases">
        <title>Plant Genome Project.</title>
        <authorList>
            <person name="Zhang R.-G."/>
        </authorList>
    </citation>
    <scope>NUCLEOTIDE SEQUENCE</scope>
    <source>
        <strain evidence="1">AT1</strain>
    </source>
</reference>
<proteinExistence type="predicted"/>
<dbReference type="EMBL" id="CM046391">
    <property type="protein sequence ID" value="KAI8558072.1"/>
    <property type="molecule type" value="Genomic_DNA"/>
</dbReference>
<evidence type="ECO:0000313" key="1">
    <source>
        <dbReference type="EMBL" id="KAI8558072.1"/>
    </source>
</evidence>
<keyword evidence="2" id="KW-1185">Reference proteome</keyword>
<protein>
    <submittedName>
        <fullName evidence="1">Uncharacterized protein</fullName>
    </submittedName>
</protein>
<name>A0ACC0NZX6_RHOML</name>
<organism evidence="1 2">
    <name type="scientific">Rhododendron molle</name>
    <name type="common">Chinese azalea</name>
    <name type="synonym">Azalea mollis</name>
    <dbReference type="NCBI Taxonomy" id="49168"/>
    <lineage>
        <taxon>Eukaryota</taxon>
        <taxon>Viridiplantae</taxon>
        <taxon>Streptophyta</taxon>
        <taxon>Embryophyta</taxon>
        <taxon>Tracheophyta</taxon>
        <taxon>Spermatophyta</taxon>
        <taxon>Magnoliopsida</taxon>
        <taxon>eudicotyledons</taxon>
        <taxon>Gunneridae</taxon>
        <taxon>Pentapetalae</taxon>
        <taxon>asterids</taxon>
        <taxon>Ericales</taxon>
        <taxon>Ericaceae</taxon>
        <taxon>Ericoideae</taxon>
        <taxon>Rhodoreae</taxon>
        <taxon>Rhododendron</taxon>
    </lineage>
</organism>
<gene>
    <name evidence="1" type="ORF">RHMOL_Rhmol04G0060100</name>
</gene>